<evidence type="ECO:0000256" key="6">
    <source>
        <dbReference type="RuleBase" id="RU003877"/>
    </source>
</evidence>
<dbReference type="PANTHER" id="PTHR11545">
    <property type="entry name" value="RIBOSOMAL PROTEIN L13"/>
    <property type="match status" value="1"/>
</dbReference>
<dbReference type="GO" id="GO:1990904">
    <property type="term" value="C:ribonucleoprotein complex"/>
    <property type="evidence" value="ECO:0007669"/>
    <property type="project" value="UniProtKB-KW"/>
</dbReference>
<dbReference type="GO" id="GO:0003735">
    <property type="term" value="F:structural constituent of ribosome"/>
    <property type="evidence" value="ECO:0007669"/>
    <property type="project" value="InterPro"/>
</dbReference>
<dbReference type="GO" id="GO:0005840">
    <property type="term" value="C:ribosome"/>
    <property type="evidence" value="ECO:0007669"/>
    <property type="project" value="UniProtKB-KW"/>
</dbReference>
<evidence type="ECO:0000256" key="2">
    <source>
        <dbReference type="ARBA" id="ARBA00022980"/>
    </source>
</evidence>
<evidence type="ECO:0000313" key="8">
    <source>
        <dbReference type="EMBL" id="QAA76802.1"/>
    </source>
</evidence>
<dbReference type="InterPro" id="IPR005823">
    <property type="entry name" value="Ribosomal_uL13_bac-type"/>
</dbReference>
<dbReference type="PANTHER" id="PTHR11545:SF2">
    <property type="entry name" value="LARGE RIBOSOMAL SUBUNIT PROTEIN UL13M"/>
    <property type="match status" value="1"/>
</dbReference>
<dbReference type="Pfam" id="PF00572">
    <property type="entry name" value="Ribosomal_L13"/>
    <property type="match status" value="1"/>
</dbReference>
<dbReference type="NCBIfam" id="TIGR01066">
    <property type="entry name" value="rplM_bact"/>
    <property type="match status" value="1"/>
</dbReference>
<keyword evidence="3 5" id="KW-0687">Ribonucleoprotein</keyword>
<evidence type="ECO:0000256" key="7">
    <source>
        <dbReference type="RuleBase" id="RU003878"/>
    </source>
</evidence>
<dbReference type="EMBL" id="CP034928">
    <property type="protein sequence ID" value="QAA76802.1"/>
    <property type="molecule type" value="Genomic_DNA"/>
</dbReference>
<name>A0A410FUZ7_BIPS1</name>
<dbReference type="GO" id="GO:0006412">
    <property type="term" value="P:translation"/>
    <property type="evidence" value="ECO:0007669"/>
    <property type="project" value="UniProtKB-UniRule"/>
</dbReference>
<dbReference type="HAMAP" id="MF_01366">
    <property type="entry name" value="Ribosomal_uL13"/>
    <property type="match status" value="1"/>
</dbReference>
<dbReference type="PROSITE" id="PS00783">
    <property type="entry name" value="RIBOSOMAL_L13"/>
    <property type="match status" value="1"/>
</dbReference>
<dbReference type="FunFam" id="3.90.1180.10:FF:000001">
    <property type="entry name" value="50S ribosomal protein L13"/>
    <property type="match status" value="1"/>
</dbReference>
<dbReference type="KEGG" id="bih:BIP78_1036"/>
<evidence type="ECO:0000256" key="5">
    <source>
        <dbReference type="HAMAP-Rule" id="MF_01366"/>
    </source>
</evidence>
<comment type="function">
    <text evidence="5 7">This protein is one of the early assembly proteins of the 50S ribosomal subunit, although it is not seen to bind rRNA by itself. It is important during the early stages of 50S assembly.</text>
</comment>
<dbReference type="CDD" id="cd00392">
    <property type="entry name" value="Ribosomal_L13"/>
    <property type="match status" value="1"/>
</dbReference>
<dbReference type="GO" id="GO:0003729">
    <property type="term" value="F:mRNA binding"/>
    <property type="evidence" value="ECO:0007669"/>
    <property type="project" value="TreeGrafter"/>
</dbReference>
<dbReference type="Gene3D" id="3.90.1180.10">
    <property type="entry name" value="Ribosomal protein L13"/>
    <property type="match status" value="1"/>
</dbReference>
<sequence length="164" mass="18815">MSAARALMIPVQYEEEGMQKTYMAKKGDAGVTFRREWLVVDATDQPLGRLASKLATILQGKHKPTYTPFFDVGDYVIVINADRVRLTGKKWDQKMYYRHSGYVGHLTATPYREVQKRHPEIPIRIAVRRMLPKNELGRRMLRKLKIYPGSEHPHAAQAPSPLSL</sequence>
<keyword evidence="2 5" id="KW-0689">Ribosomal protein</keyword>
<dbReference type="InterPro" id="IPR023563">
    <property type="entry name" value="Ribosomal_uL13_CS"/>
</dbReference>
<dbReference type="SUPFAM" id="SSF52161">
    <property type="entry name" value="Ribosomal protein L13"/>
    <property type="match status" value="1"/>
</dbReference>
<proteinExistence type="inferred from homology"/>
<dbReference type="InterPro" id="IPR005822">
    <property type="entry name" value="Ribosomal_uL13"/>
</dbReference>
<evidence type="ECO:0000256" key="1">
    <source>
        <dbReference type="ARBA" id="ARBA00006227"/>
    </source>
</evidence>
<dbReference type="AlphaFoldDB" id="A0A410FUZ7"/>
<reference evidence="9" key="1">
    <citation type="submission" date="2018-12" db="EMBL/GenBank/DDBJ databases">
        <title>Complete genome sequence of an uncultured bacterium of the candidate phylum Bipolaricaulota.</title>
        <authorList>
            <person name="Kadnikov V.V."/>
            <person name="Mardanov A.V."/>
            <person name="Beletsky A.V."/>
            <person name="Frank Y.A."/>
            <person name="Karnachuk O.V."/>
            <person name="Ravin N.V."/>
        </authorList>
    </citation>
    <scope>NUCLEOTIDE SEQUENCE [LARGE SCALE GENOMIC DNA]</scope>
</reference>
<evidence type="ECO:0000256" key="4">
    <source>
        <dbReference type="ARBA" id="ARBA00035201"/>
    </source>
</evidence>
<comment type="subunit">
    <text evidence="5">Part of the 50S ribosomal subunit.</text>
</comment>
<dbReference type="GO" id="GO:0017148">
    <property type="term" value="P:negative regulation of translation"/>
    <property type="evidence" value="ECO:0007669"/>
    <property type="project" value="TreeGrafter"/>
</dbReference>
<protein>
    <recommendedName>
        <fullName evidence="4 5">Large ribosomal subunit protein uL13</fullName>
    </recommendedName>
</protein>
<accession>A0A410FUZ7</accession>
<gene>
    <name evidence="5 7" type="primary">rplM</name>
    <name evidence="8" type="ORF">BIP78_1036</name>
</gene>
<evidence type="ECO:0000256" key="3">
    <source>
        <dbReference type="ARBA" id="ARBA00023274"/>
    </source>
</evidence>
<organism evidence="8 9">
    <name type="scientific">Bipolaricaulis sibiricus</name>
    <dbReference type="NCBI Taxonomy" id="2501609"/>
    <lineage>
        <taxon>Bacteria</taxon>
        <taxon>Candidatus Bipolaricaulota</taxon>
        <taxon>Candidatus Bipolaricaulia</taxon>
        <taxon>Candidatus Bipolaricaulales</taxon>
        <taxon>Candidatus Bipolaricaulaceae</taxon>
        <taxon>Candidatus Bipolaricaulis</taxon>
    </lineage>
</organism>
<comment type="similarity">
    <text evidence="1 5 6">Belongs to the universal ribosomal protein uL13 family.</text>
</comment>
<dbReference type="Proteomes" id="UP000287233">
    <property type="component" value="Chromosome"/>
</dbReference>
<dbReference type="InterPro" id="IPR036899">
    <property type="entry name" value="Ribosomal_uL13_sf"/>
</dbReference>
<evidence type="ECO:0000313" key="9">
    <source>
        <dbReference type="Proteomes" id="UP000287233"/>
    </source>
</evidence>